<evidence type="ECO:0000313" key="4">
    <source>
        <dbReference type="Proteomes" id="UP000230605"/>
    </source>
</evidence>
<keyword evidence="5" id="KW-1185">Reference proteome</keyword>
<dbReference type="Proteomes" id="UP001302367">
    <property type="component" value="Chromosome 5"/>
</dbReference>
<protein>
    <submittedName>
        <fullName evidence="2">Uncharacterized protein</fullName>
    </submittedName>
</protein>
<evidence type="ECO:0000313" key="3">
    <source>
        <dbReference type="EMBL" id="WPB03325.1"/>
    </source>
</evidence>
<feature type="compositionally biased region" description="Basic and acidic residues" evidence="1">
    <location>
        <begin position="35"/>
        <end position="47"/>
    </location>
</feature>
<sequence length="232" mass="26975">MNESFLTPGAFGRSGSVMSGPHGSDALFVQDEASDGERPSKPRLAEHDIKGEVEFEVEQPARQAFGLSPPSDDGNNIHQDTDIIDLEDAAEEKYWLEEFKQWLPKVEVEARLKEKYAQAFKRQAGKAMPNTHNKQRMEEIVSCARDNDTTIRYILSRDKKVWYSKLKEAEKALHLEHDEIQKFRDLQKRAEYKHILDEHLITRTKARIQVVEKDLEIRKKVVKEMTKWVKDE</sequence>
<accession>A0A2G5HA11</accession>
<evidence type="ECO:0000256" key="1">
    <source>
        <dbReference type="SAM" id="MobiDB-lite"/>
    </source>
</evidence>
<evidence type="ECO:0000313" key="2">
    <source>
        <dbReference type="EMBL" id="PIA89357.1"/>
    </source>
</evidence>
<proteinExistence type="predicted"/>
<dbReference type="EMBL" id="LKMD01000108">
    <property type="protein sequence ID" value="PIA89357.1"/>
    <property type="molecule type" value="Genomic_DNA"/>
</dbReference>
<organism evidence="2 4">
    <name type="scientific">Cercospora beticola</name>
    <name type="common">Sugarbeet leaf spot fungus</name>
    <dbReference type="NCBI Taxonomy" id="122368"/>
    <lineage>
        <taxon>Eukaryota</taxon>
        <taxon>Fungi</taxon>
        <taxon>Dikarya</taxon>
        <taxon>Ascomycota</taxon>
        <taxon>Pezizomycotina</taxon>
        <taxon>Dothideomycetes</taxon>
        <taxon>Dothideomycetidae</taxon>
        <taxon>Mycosphaerellales</taxon>
        <taxon>Mycosphaerellaceae</taxon>
        <taxon>Cercospora</taxon>
    </lineage>
</organism>
<reference evidence="3 5" key="2">
    <citation type="submission" date="2023-09" db="EMBL/GenBank/DDBJ databases">
        <title>Complete-Gapless Cercospora beticola genome.</title>
        <authorList>
            <person name="Wyatt N.A."/>
            <person name="Spanner R.E."/>
            <person name="Bolton M.D."/>
        </authorList>
    </citation>
    <scope>NUCLEOTIDE SEQUENCE [LARGE SCALE GENOMIC DNA]</scope>
    <source>
        <strain evidence="3">Cb09-40</strain>
    </source>
</reference>
<name>A0A2G5HA11_CERBT</name>
<dbReference type="Proteomes" id="UP000230605">
    <property type="component" value="Chromosome 5"/>
</dbReference>
<feature type="region of interest" description="Disordered" evidence="1">
    <location>
        <begin position="1"/>
        <end position="47"/>
    </location>
</feature>
<gene>
    <name evidence="2" type="ORF">CB0940_07383</name>
    <name evidence="3" type="ORF">RHO25_007962</name>
</gene>
<dbReference type="EMBL" id="CP134188">
    <property type="protein sequence ID" value="WPB03325.1"/>
    <property type="molecule type" value="Genomic_DNA"/>
</dbReference>
<reference evidence="2 4" key="1">
    <citation type="submission" date="2015-10" db="EMBL/GenBank/DDBJ databases">
        <title>The cercosporin biosynthetic gene cluster was horizontally transferred to several fungal lineages and shown to be expanded in Cercospora beticola based on microsynteny with recipient genomes.</title>
        <authorList>
            <person name="De Jonge R."/>
            <person name="Ebert M.K."/>
            <person name="Suttle J.C."/>
            <person name="Jurick Ii W.M."/>
            <person name="Secor G.A."/>
            <person name="Thomma B.P."/>
            <person name="Van De Peer Y."/>
            <person name="Bolton M.D."/>
        </authorList>
    </citation>
    <scope>NUCLEOTIDE SEQUENCE [LARGE SCALE GENOMIC DNA]</scope>
    <source>
        <strain evidence="2 4">09-40</strain>
    </source>
</reference>
<dbReference type="OrthoDB" id="3648632at2759"/>
<dbReference type="AlphaFoldDB" id="A0A2G5HA11"/>
<evidence type="ECO:0000313" key="5">
    <source>
        <dbReference type="Proteomes" id="UP001302367"/>
    </source>
</evidence>